<feature type="transmembrane region" description="Helical" evidence="1">
    <location>
        <begin position="12"/>
        <end position="30"/>
    </location>
</feature>
<feature type="transmembrane region" description="Helical" evidence="1">
    <location>
        <begin position="123"/>
        <end position="142"/>
    </location>
</feature>
<gene>
    <name evidence="2" type="ORF">DWB77_06940</name>
</gene>
<keyword evidence="1" id="KW-1133">Transmembrane helix</keyword>
<evidence type="ECO:0000256" key="1">
    <source>
        <dbReference type="SAM" id="Phobius"/>
    </source>
</evidence>
<feature type="transmembrane region" description="Helical" evidence="1">
    <location>
        <begin position="50"/>
        <end position="68"/>
    </location>
</feature>
<feature type="transmembrane region" description="Helical" evidence="1">
    <location>
        <begin position="229"/>
        <end position="248"/>
    </location>
</feature>
<dbReference type="AlphaFoldDB" id="A0A387HLF4"/>
<keyword evidence="1" id="KW-0812">Transmembrane</keyword>
<accession>A0A387HLF4</accession>
<keyword evidence="1" id="KW-0472">Membrane</keyword>
<dbReference type="EMBL" id="CP032698">
    <property type="protein sequence ID" value="AYG84726.1"/>
    <property type="molecule type" value="Genomic_DNA"/>
</dbReference>
<feature type="transmembrane region" description="Helical" evidence="1">
    <location>
        <begin position="192"/>
        <end position="217"/>
    </location>
</feature>
<protein>
    <submittedName>
        <fullName evidence="2">Uncharacterized protein</fullName>
    </submittedName>
</protein>
<dbReference type="Proteomes" id="UP000271554">
    <property type="component" value="Chromosome"/>
</dbReference>
<dbReference type="RefSeq" id="WP_120726295.1">
    <property type="nucleotide sequence ID" value="NZ_CP032698.1"/>
</dbReference>
<reference evidence="2 3" key="1">
    <citation type="submission" date="2018-10" db="EMBL/GenBank/DDBJ databases">
        <title>Relationship between Morphology and Antimicrobial Activity in Streptomyces.</title>
        <authorList>
            <person name="Kang H.J."/>
            <person name="Kim S.B."/>
        </authorList>
    </citation>
    <scope>NUCLEOTIDE SEQUENCE [LARGE SCALE GENOMIC DNA]</scope>
    <source>
        <strain evidence="2 3">BH38</strain>
    </source>
</reference>
<keyword evidence="3" id="KW-1185">Reference proteome</keyword>
<feature type="transmembrane region" description="Helical" evidence="1">
    <location>
        <begin position="154"/>
        <end position="172"/>
    </location>
</feature>
<feature type="transmembrane region" description="Helical" evidence="1">
    <location>
        <begin position="89"/>
        <end position="111"/>
    </location>
</feature>
<organism evidence="2 3">
    <name type="scientific">Streptomyces hundungensis</name>
    <dbReference type="NCBI Taxonomy" id="1077946"/>
    <lineage>
        <taxon>Bacteria</taxon>
        <taxon>Bacillati</taxon>
        <taxon>Actinomycetota</taxon>
        <taxon>Actinomycetes</taxon>
        <taxon>Kitasatosporales</taxon>
        <taxon>Streptomycetaceae</taxon>
        <taxon>Streptomyces</taxon>
    </lineage>
</organism>
<dbReference type="OrthoDB" id="3267731at2"/>
<proteinExistence type="predicted"/>
<evidence type="ECO:0000313" key="3">
    <source>
        <dbReference type="Proteomes" id="UP000271554"/>
    </source>
</evidence>
<dbReference type="KEGG" id="shun:DWB77_06940"/>
<evidence type="ECO:0000313" key="2">
    <source>
        <dbReference type="EMBL" id="AYG84726.1"/>
    </source>
</evidence>
<sequence>MRIFMTEIRRSPLRWWLPVLLAVDLLAIFGRSRYWMGEWPQTSVQAQIPAFYFGPAAAAASAWASGRSRRRGADDLLLGAARAIWLPNLVQLASTLCYVVGVYLAGCLAAATASELGVHGSGFLWPSYIALGLALVVSFAAIGHAIGRIISAPYGGSAIAGLLCLACVTWLGDQNALGLFTTSGAPFLRVGTLPLLARFACVLVIMGAGGLALHYSYTHRAARAFRPGGVFLAAMLPVLGLLLVAGPVQGVRNPAEARQVCTKTVPKLCFWSEDSKYLGTATAMADRAAALPAPFVSPPLFTEQGLTREKMSVTSFYVLEGSMWDPAESMAGAILSHTRPHDCTPSSTLPEPAMVASGNVTMWLAMRIYGGVRPAGMHGEPPGVDMAAVERVLGLPAERQNAWALSQWAVVRDALC</sequence>
<name>A0A387HLF4_9ACTN</name>